<keyword evidence="2 5" id="KW-0808">Transferase</keyword>
<keyword evidence="5" id="KW-0698">rRNA processing</keyword>
<dbReference type="Pfam" id="PF02590">
    <property type="entry name" value="SPOUT_MTase"/>
    <property type="match status" value="1"/>
</dbReference>
<evidence type="ECO:0000256" key="4">
    <source>
        <dbReference type="ARBA" id="ARBA00038303"/>
    </source>
</evidence>
<dbReference type="GO" id="GO:0070038">
    <property type="term" value="F:rRNA (pseudouridine-N3-)-methyltransferase activity"/>
    <property type="evidence" value="ECO:0007669"/>
    <property type="project" value="UniProtKB-UniRule"/>
</dbReference>
<proteinExistence type="inferred from homology"/>
<keyword evidence="5" id="KW-0963">Cytoplasm</keyword>
<evidence type="ECO:0000256" key="3">
    <source>
        <dbReference type="ARBA" id="ARBA00022691"/>
    </source>
</evidence>
<evidence type="ECO:0000256" key="2">
    <source>
        <dbReference type="ARBA" id="ARBA00022679"/>
    </source>
</evidence>
<dbReference type="InterPro" id="IPR029026">
    <property type="entry name" value="tRNA_m1G_MTases_N"/>
</dbReference>
<comment type="similarity">
    <text evidence="4 5">Belongs to the RNA methyltransferase RlmH family.</text>
</comment>
<comment type="caution">
    <text evidence="6">The sequence shown here is derived from an EMBL/GenBank/DDBJ whole genome shotgun (WGS) entry which is preliminary data.</text>
</comment>
<dbReference type="AlphaFoldDB" id="A0A5M6CH01"/>
<feature type="binding site" evidence="5">
    <location>
        <position position="139"/>
    </location>
    <ligand>
        <name>S-adenosyl-L-methionine</name>
        <dbReference type="ChEBI" id="CHEBI:59789"/>
    </ligand>
</feature>
<keyword evidence="7" id="KW-1185">Reference proteome</keyword>
<gene>
    <name evidence="5" type="primary">rlmH</name>
    <name evidence="6" type="ORF">F0919_07570</name>
</gene>
<reference evidence="6 7" key="1">
    <citation type="submission" date="2019-09" db="EMBL/GenBank/DDBJ databases">
        <title>Genome sequence and assembly of Taibaiella sp.</title>
        <authorList>
            <person name="Chhetri G."/>
        </authorList>
    </citation>
    <scope>NUCLEOTIDE SEQUENCE [LARGE SCALE GENOMIC DNA]</scope>
    <source>
        <strain evidence="6 7">KVB11</strain>
    </source>
</reference>
<comment type="subunit">
    <text evidence="5">Homodimer.</text>
</comment>
<dbReference type="CDD" id="cd18081">
    <property type="entry name" value="RlmH-like"/>
    <property type="match status" value="1"/>
</dbReference>
<comment type="catalytic activity">
    <reaction evidence="5">
        <text>pseudouridine(1915) in 23S rRNA + S-adenosyl-L-methionine = N(3)-methylpseudouridine(1915) in 23S rRNA + S-adenosyl-L-homocysteine + H(+)</text>
        <dbReference type="Rhea" id="RHEA:42752"/>
        <dbReference type="Rhea" id="RHEA-COMP:10221"/>
        <dbReference type="Rhea" id="RHEA-COMP:10222"/>
        <dbReference type="ChEBI" id="CHEBI:15378"/>
        <dbReference type="ChEBI" id="CHEBI:57856"/>
        <dbReference type="ChEBI" id="CHEBI:59789"/>
        <dbReference type="ChEBI" id="CHEBI:65314"/>
        <dbReference type="ChEBI" id="CHEBI:74486"/>
        <dbReference type="EC" id="2.1.1.177"/>
    </reaction>
</comment>
<dbReference type="EMBL" id="VWSH01000002">
    <property type="protein sequence ID" value="KAA5534471.1"/>
    <property type="molecule type" value="Genomic_DNA"/>
</dbReference>
<dbReference type="SUPFAM" id="SSF75217">
    <property type="entry name" value="alpha/beta knot"/>
    <property type="match status" value="1"/>
</dbReference>
<evidence type="ECO:0000313" key="6">
    <source>
        <dbReference type="EMBL" id="KAA5534471.1"/>
    </source>
</evidence>
<evidence type="ECO:0000313" key="7">
    <source>
        <dbReference type="Proteomes" id="UP000323632"/>
    </source>
</evidence>
<dbReference type="InterPro" id="IPR003742">
    <property type="entry name" value="RlmH-like"/>
</dbReference>
<sequence>MLYSVELRSHFVWVAKVRKYLSSCQIYFPKICSNMNIEIWSLGKQNDDFIEKGLQYYFQKTKPWNPVSLVVLQLPKKNLTTDIARSKQMEEELILKKLQPGHYLVLLDERGKALNSIQWSQQFQSCMNQGVKTLVILIGGAFGVTEAVKQAAKQTWSLSNLVFPHQLVRLIVAEQVYRAFSILNNSPYHHE</sequence>
<keyword evidence="3 5" id="KW-0949">S-adenosyl-L-methionine</keyword>
<dbReference type="HAMAP" id="MF_00658">
    <property type="entry name" value="23SrRNA_methyltr_H"/>
    <property type="match status" value="1"/>
</dbReference>
<dbReference type="Gene3D" id="3.40.1280.10">
    <property type="match status" value="1"/>
</dbReference>
<dbReference type="InterPro" id="IPR029028">
    <property type="entry name" value="Alpha/beta_knot_MTases"/>
</dbReference>
<organism evidence="6 7">
    <name type="scientific">Taibaiella lutea</name>
    <dbReference type="NCBI Taxonomy" id="2608001"/>
    <lineage>
        <taxon>Bacteria</taxon>
        <taxon>Pseudomonadati</taxon>
        <taxon>Bacteroidota</taxon>
        <taxon>Chitinophagia</taxon>
        <taxon>Chitinophagales</taxon>
        <taxon>Chitinophagaceae</taxon>
        <taxon>Taibaiella</taxon>
    </lineage>
</organism>
<dbReference type="PANTHER" id="PTHR33603:SF1">
    <property type="entry name" value="RIBOSOMAL RNA LARGE SUBUNIT METHYLTRANSFERASE H"/>
    <property type="match status" value="1"/>
</dbReference>
<feature type="binding site" evidence="5">
    <location>
        <position position="107"/>
    </location>
    <ligand>
        <name>S-adenosyl-L-methionine</name>
        <dbReference type="ChEBI" id="CHEBI:59789"/>
    </ligand>
</feature>
<keyword evidence="1 5" id="KW-0489">Methyltransferase</keyword>
<dbReference type="EC" id="2.1.1.177" evidence="5"/>
<comment type="function">
    <text evidence="5">Specifically methylates the pseudouridine at position 1915 (m3Psi1915) in 23S rRNA.</text>
</comment>
<dbReference type="Proteomes" id="UP000323632">
    <property type="component" value="Unassembled WGS sequence"/>
</dbReference>
<dbReference type="PANTHER" id="PTHR33603">
    <property type="entry name" value="METHYLTRANSFERASE"/>
    <property type="match status" value="1"/>
</dbReference>
<dbReference type="GO" id="GO:0005737">
    <property type="term" value="C:cytoplasm"/>
    <property type="evidence" value="ECO:0007669"/>
    <property type="project" value="UniProtKB-SubCell"/>
</dbReference>
<evidence type="ECO:0000256" key="5">
    <source>
        <dbReference type="HAMAP-Rule" id="MF_00658"/>
    </source>
</evidence>
<name>A0A5M6CH01_9BACT</name>
<protein>
    <recommendedName>
        <fullName evidence="5">Ribosomal RNA large subunit methyltransferase H</fullName>
        <ecNumber evidence="5">2.1.1.177</ecNumber>
    </recommendedName>
    <alternativeName>
        <fullName evidence="5">23S rRNA (pseudouridine1915-N3)-methyltransferase</fullName>
    </alternativeName>
    <alternativeName>
        <fullName evidence="5">23S rRNA m3Psi1915 methyltransferase</fullName>
    </alternativeName>
    <alternativeName>
        <fullName evidence="5">rRNA (pseudouridine-N3-)-methyltransferase RlmH</fullName>
    </alternativeName>
</protein>
<dbReference type="PIRSF" id="PIRSF004505">
    <property type="entry name" value="MT_bac"/>
    <property type="match status" value="1"/>
</dbReference>
<comment type="subcellular location">
    <subcellularLocation>
        <location evidence="5">Cytoplasm</location>
    </subcellularLocation>
</comment>
<evidence type="ECO:0000256" key="1">
    <source>
        <dbReference type="ARBA" id="ARBA00022603"/>
    </source>
</evidence>
<accession>A0A5M6CH01</accession>
<feature type="binding site" evidence="5">
    <location>
        <begin position="158"/>
        <end position="163"/>
    </location>
    <ligand>
        <name>S-adenosyl-L-methionine</name>
        <dbReference type="ChEBI" id="CHEBI:59789"/>
    </ligand>
</feature>